<feature type="region of interest" description="Disordered" evidence="1">
    <location>
        <begin position="20"/>
        <end position="47"/>
    </location>
</feature>
<organism evidence="2 3">
    <name type="scientific">Megalops atlanticus</name>
    <name type="common">Tarpon</name>
    <name type="synonym">Clupea gigantea</name>
    <dbReference type="NCBI Taxonomy" id="7932"/>
    <lineage>
        <taxon>Eukaryota</taxon>
        <taxon>Metazoa</taxon>
        <taxon>Chordata</taxon>
        <taxon>Craniata</taxon>
        <taxon>Vertebrata</taxon>
        <taxon>Euteleostomi</taxon>
        <taxon>Actinopterygii</taxon>
        <taxon>Neopterygii</taxon>
        <taxon>Teleostei</taxon>
        <taxon>Elopiformes</taxon>
        <taxon>Megalopidae</taxon>
        <taxon>Megalops</taxon>
    </lineage>
</organism>
<protein>
    <submittedName>
        <fullName evidence="2">Uncharacterized protein</fullName>
    </submittedName>
</protein>
<evidence type="ECO:0000256" key="1">
    <source>
        <dbReference type="SAM" id="MobiDB-lite"/>
    </source>
</evidence>
<gene>
    <name evidence="2" type="ORF">MATL_G00236770</name>
</gene>
<keyword evidence="3" id="KW-1185">Reference proteome</keyword>
<feature type="compositionally biased region" description="Basic and acidic residues" evidence="1">
    <location>
        <begin position="20"/>
        <end position="33"/>
    </location>
</feature>
<reference evidence="2" key="1">
    <citation type="submission" date="2021-01" db="EMBL/GenBank/DDBJ databases">
        <authorList>
            <person name="Zahm M."/>
            <person name="Roques C."/>
            <person name="Cabau C."/>
            <person name="Klopp C."/>
            <person name="Donnadieu C."/>
            <person name="Jouanno E."/>
            <person name="Lampietro C."/>
            <person name="Louis A."/>
            <person name="Herpin A."/>
            <person name="Echchiki A."/>
            <person name="Berthelot C."/>
            <person name="Parey E."/>
            <person name="Roest-Crollius H."/>
            <person name="Braasch I."/>
            <person name="Postlethwait J."/>
            <person name="Bobe J."/>
            <person name="Montfort J."/>
            <person name="Bouchez O."/>
            <person name="Begum T."/>
            <person name="Mejri S."/>
            <person name="Adams A."/>
            <person name="Chen W.-J."/>
            <person name="Guiguen Y."/>
        </authorList>
    </citation>
    <scope>NUCLEOTIDE SEQUENCE</scope>
    <source>
        <strain evidence="2">YG-15Mar2019-1</strain>
        <tissue evidence="2">Brain</tissue>
    </source>
</reference>
<evidence type="ECO:0000313" key="3">
    <source>
        <dbReference type="Proteomes" id="UP001046870"/>
    </source>
</evidence>
<comment type="caution">
    <text evidence="2">The sequence shown here is derived from an EMBL/GenBank/DDBJ whole genome shotgun (WGS) entry which is preliminary data.</text>
</comment>
<dbReference type="EMBL" id="JAFDVH010000022">
    <property type="protein sequence ID" value="KAG7456534.1"/>
    <property type="molecule type" value="Genomic_DNA"/>
</dbReference>
<sequence length="84" mass="9251">MISLTEARWKGLQLYPCREHRNPENVRRSKERPPGGAEGGASELPARARLPLAGDSARVCGSVCQCVRLVTAHRLPSVRRSMSL</sequence>
<evidence type="ECO:0000313" key="2">
    <source>
        <dbReference type="EMBL" id="KAG7456534.1"/>
    </source>
</evidence>
<name>A0A9D3T198_MEGAT</name>
<proteinExistence type="predicted"/>
<dbReference type="AlphaFoldDB" id="A0A9D3T198"/>
<accession>A0A9D3T198</accession>
<dbReference type="Proteomes" id="UP001046870">
    <property type="component" value="Chromosome 22"/>
</dbReference>